<dbReference type="RefSeq" id="WP_103082929.1">
    <property type="nucleotide sequence ID" value="NZ_CP021850.1"/>
</dbReference>
<dbReference type="InterPro" id="IPR003439">
    <property type="entry name" value="ABC_transporter-like_ATP-bd"/>
</dbReference>
<keyword evidence="2 7" id="KW-0812">Transmembrane</keyword>
<evidence type="ECO:0000256" key="2">
    <source>
        <dbReference type="ARBA" id="ARBA00022692"/>
    </source>
</evidence>
<dbReference type="InterPro" id="IPR039421">
    <property type="entry name" value="Type_1_exporter"/>
</dbReference>
<evidence type="ECO:0000256" key="7">
    <source>
        <dbReference type="SAM" id="Phobius"/>
    </source>
</evidence>
<dbReference type="InterPro" id="IPR017871">
    <property type="entry name" value="ABC_transporter-like_CS"/>
</dbReference>
<dbReference type="InterPro" id="IPR003593">
    <property type="entry name" value="AAA+_ATPase"/>
</dbReference>
<comment type="caution">
    <text evidence="10">The sequence shown here is derived from an EMBL/GenBank/DDBJ whole genome shotgun (WGS) entry which is preliminary data.</text>
</comment>
<reference evidence="10 11" key="1">
    <citation type="submission" date="2017-06" db="EMBL/GenBank/DDBJ databases">
        <title>Investigating the central metabolism of Clostridium thermosuccinogenes.</title>
        <authorList>
            <person name="Koendjbiharie J.G."/>
            <person name="van Kranenburg R."/>
        </authorList>
    </citation>
    <scope>NUCLEOTIDE SEQUENCE [LARGE SCALE GENOMIC DNA]</scope>
    <source>
        <strain evidence="10 11">DSM 5806</strain>
    </source>
</reference>
<dbReference type="PANTHER" id="PTHR24221:SF654">
    <property type="entry name" value="ATP-BINDING CASSETTE SUB-FAMILY B MEMBER 6"/>
    <property type="match status" value="1"/>
</dbReference>
<dbReference type="SUPFAM" id="SSF90123">
    <property type="entry name" value="ABC transporter transmembrane region"/>
    <property type="match status" value="1"/>
</dbReference>
<dbReference type="PROSITE" id="PS50929">
    <property type="entry name" value="ABC_TM1F"/>
    <property type="match status" value="1"/>
</dbReference>
<evidence type="ECO:0000256" key="5">
    <source>
        <dbReference type="ARBA" id="ARBA00022989"/>
    </source>
</evidence>
<dbReference type="PROSITE" id="PS50893">
    <property type="entry name" value="ABC_TRANSPORTER_2"/>
    <property type="match status" value="1"/>
</dbReference>
<evidence type="ECO:0000256" key="6">
    <source>
        <dbReference type="ARBA" id="ARBA00023136"/>
    </source>
</evidence>
<dbReference type="Proteomes" id="UP000236151">
    <property type="component" value="Unassembled WGS sequence"/>
</dbReference>
<evidence type="ECO:0000256" key="4">
    <source>
        <dbReference type="ARBA" id="ARBA00022840"/>
    </source>
</evidence>
<name>A0A2K2F9P2_9CLOT</name>
<dbReference type="SMART" id="SM00382">
    <property type="entry name" value="AAA"/>
    <property type="match status" value="1"/>
</dbReference>
<dbReference type="InterPro" id="IPR011527">
    <property type="entry name" value="ABC1_TM_dom"/>
</dbReference>
<feature type="transmembrane region" description="Helical" evidence="7">
    <location>
        <begin position="63"/>
        <end position="81"/>
    </location>
</feature>
<evidence type="ECO:0000259" key="9">
    <source>
        <dbReference type="PROSITE" id="PS50929"/>
    </source>
</evidence>
<dbReference type="PANTHER" id="PTHR24221">
    <property type="entry name" value="ATP-BINDING CASSETTE SUB-FAMILY B"/>
    <property type="match status" value="1"/>
</dbReference>
<keyword evidence="3" id="KW-0547">Nucleotide-binding</keyword>
<dbReference type="OrthoDB" id="1699242at2"/>
<proteinExistence type="predicted"/>
<feature type="transmembrane region" description="Helical" evidence="7">
    <location>
        <begin position="149"/>
        <end position="180"/>
    </location>
</feature>
<dbReference type="AlphaFoldDB" id="A0A2K2F9P2"/>
<evidence type="ECO:0000256" key="1">
    <source>
        <dbReference type="ARBA" id="ARBA00004651"/>
    </source>
</evidence>
<keyword evidence="5 7" id="KW-1133">Transmembrane helix</keyword>
<dbReference type="GO" id="GO:0005524">
    <property type="term" value="F:ATP binding"/>
    <property type="evidence" value="ECO:0007669"/>
    <property type="project" value="UniProtKB-KW"/>
</dbReference>
<evidence type="ECO:0000313" key="11">
    <source>
        <dbReference type="Proteomes" id="UP000236151"/>
    </source>
</evidence>
<dbReference type="InterPro" id="IPR036640">
    <property type="entry name" value="ABC1_TM_sf"/>
</dbReference>
<dbReference type="Gene3D" id="3.40.50.300">
    <property type="entry name" value="P-loop containing nucleotide triphosphate hydrolases"/>
    <property type="match status" value="1"/>
</dbReference>
<gene>
    <name evidence="10" type="ORF">CDQ84_16955</name>
</gene>
<keyword evidence="6 7" id="KW-0472">Membrane</keyword>
<sequence>MEGLWNNLAYIFRSVKKHDKLLLFFLVINNFAMLLNITLPVILPRYIIDGLIDGKDYNVVLNYVLLFAVGTIAASSLTYLLKSSIYVRSMTLRFKLIVESGQKFITMKYMHFENPDVLDLSKRGDRATENNASGIEGILHRLANYGANLLTVLVLGMSILSVNILVTLFCIVLLAFTYFISSKAGKYEKKVQDELVTTQRKWNYIIGILSDTAYYKDIFIFNMQKMIFGKLSLLGNEKRKGFQKTNDRNCLKNNVFSVLSAMQQMVIYIVFSTLVFKRIITIGQYTMYVAAVYAFYSAASQTINDTVFIVQQNEYVKDFRAFMDLDVRDEKAQYAPLPEAINEITLKNVSFRYHNQTVDALYNISVSFKKNEKIAIVGLNGAGKTTLIKLLTKLYEPSMGDVYFNDVNLADVSRLELYDQFSVVFQESNLFSFTLAENVSLKPLRYTDIDRVKHCLEQVGLSETVAKLPKGVLQPMLKIIDDDGVEFSGGELQKLSLARALYKDAPIMILDEPTASYDALAEERIYKMFNELTQNKTVFYISHRLASTRFCDRIIMLENGKIVEQGSHDDLIKQNGKYASLFRVQSQYYKEGEL</sequence>
<dbReference type="Gene3D" id="1.20.1560.10">
    <property type="entry name" value="ABC transporter type 1, transmembrane domain"/>
    <property type="match status" value="1"/>
</dbReference>
<evidence type="ECO:0000313" key="10">
    <source>
        <dbReference type="EMBL" id="PNT95503.1"/>
    </source>
</evidence>
<feature type="transmembrane region" description="Helical" evidence="7">
    <location>
        <begin position="255"/>
        <end position="276"/>
    </location>
</feature>
<accession>A0A2K2F9P2</accession>
<dbReference type="KEGG" id="cthd:CDO33_10370"/>
<evidence type="ECO:0008006" key="12">
    <source>
        <dbReference type="Google" id="ProtNLM"/>
    </source>
</evidence>
<feature type="transmembrane region" description="Helical" evidence="7">
    <location>
        <begin position="21"/>
        <end position="43"/>
    </location>
</feature>
<dbReference type="PROSITE" id="PS00211">
    <property type="entry name" value="ABC_TRANSPORTER_1"/>
    <property type="match status" value="1"/>
</dbReference>
<evidence type="ECO:0000259" key="8">
    <source>
        <dbReference type="PROSITE" id="PS50893"/>
    </source>
</evidence>
<evidence type="ECO:0000256" key="3">
    <source>
        <dbReference type="ARBA" id="ARBA00022741"/>
    </source>
</evidence>
<organism evidence="10 11">
    <name type="scientific">Clostridium thermosuccinogenes</name>
    <dbReference type="NCBI Taxonomy" id="84032"/>
    <lineage>
        <taxon>Bacteria</taxon>
        <taxon>Bacillati</taxon>
        <taxon>Bacillota</taxon>
        <taxon>Clostridia</taxon>
        <taxon>Eubacteriales</taxon>
        <taxon>Clostridiaceae</taxon>
        <taxon>Clostridium</taxon>
    </lineage>
</organism>
<dbReference type="Pfam" id="PF00005">
    <property type="entry name" value="ABC_tran"/>
    <property type="match status" value="1"/>
</dbReference>
<dbReference type="GO" id="GO:0140359">
    <property type="term" value="F:ABC-type transporter activity"/>
    <property type="evidence" value="ECO:0007669"/>
    <property type="project" value="InterPro"/>
</dbReference>
<dbReference type="SUPFAM" id="SSF52540">
    <property type="entry name" value="P-loop containing nucleoside triphosphate hydrolases"/>
    <property type="match status" value="1"/>
</dbReference>
<feature type="domain" description="ABC transmembrane type-1" evidence="9">
    <location>
        <begin position="31"/>
        <end position="311"/>
    </location>
</feature>
<dbReference type="GO" id="GO:0016887">
    <property type="term" value="F:ATP hydrolysis activity"/>
    <property type="evidence" value="ECO:0007669"/>
    <property type="project" value="InterPro"/>
</dbReference>
<dbReference type="EMBL" id="NIOJ01000065">
    <property type="protein sequence ID" value="PNT95503.1"/>
    <property type="molecule type" value="Genomic_DNA"/>
</dbReference>
<dbReference type="InterPro" id="IPR027417">
    <property type="entry name" value="P-loop_NTPase"/>
</dbReference>
<protein>
    <recommendedName>
        <fullName evidence="12">ABC transporter ATP-binding protein</fullName>
    </recommendedName>
</protein>
<comment type="subcellular location">
    <subcellularLocation>
        <location evidence="1">Cell membrane</location>
        <topology evidence="1">Multi-pass membrane protein</topology>
    </subcellularLocation>
</comment>
<dbReference type="GO" id="GO:0005886">
    <property type="term" value="C:plasma membrane"/>
    <property type="evidence" value="ECO:0007669"/>
    <property type="project" value="UniProtKB-SubCell"/>
</dbReference>
<keyword evidence="11" id="KW-1185">Reference proteome</keyword>
<keyword evidence="4" id="KW-0067">ATP-binding</keyword>
<feature type="domain" description="ABC transporter" evidence="8">
    <location>
        <begin position="344"/>
        <end position="584"/>
    </location>
</feature>